<dbReference type="InterPro" id="IPR050116">
    <property type="entry name" value="DNA_polymerase-Y"/>
</dbReference>
<dbReference type="PROSITE" id="PS50173">
    <property type="entry name" value="UMUC"/>
    <property type="match status" value="1"/>
</dbReference>
<dbReference type="Proteomes" id="UP000051131">
    <property type="component" value="Unassembled WGS sequence"/>
</dbReference>
<dbReference type="SUPFAM" id="SSF100879">
    <property type="entry name" value="Lesion bypass DNA polymerase (Y-family), little finger domain"/>
    <property type="match status" value="1"/>
</dbReference>
<dbReference type="InterPro" id="IPR043502">
    <property type="entry name" value="DNA/RNA_pol_sf"/>
</dbReference>
<dbReference type="InterPro" id="IPR001126">
    <property type="entry name" value="UmuC"/>
</dbReference>
<dbReference type="InterPro" id="IPR036775">
    <property type="entry name" value="DNA_pol_Y-fam_lit_finger_sf"/>
</dbReference>
<organism evidence="7 8">
    <name type="scientific">Liquorilactobacillus cacaonum DSM 21116</name>
    <dbReference type="NCBI Taxonomy" id="1423729"/>
    <lineage>
        <taxon>Bacteria</taxon>
        <taxon>Bacillati</taxon>
        <taxon>Bacillota</taxon>
        <taxon>Bacilli</taxon>
        <taxon>Lactobacillales</taxon>
        <taxon>Lactobacillaceae</taxon>
        <taxon>Liquorilactobacillus</taxon>
    </lineage>
</organism>
<dbReference type="InterPro" id="IPR017961">
    <property type="entry name" value="DNA_pol_Y-fam_little_finger"/>
</dbReference>
<keyword evidence="5" id="KW-0239">DNA-directed DNA polymerase</keyword>
<dbReference type="CDD" id="cd01700">
    <property type="entry name" value="PolY_Pol_V_umuC"/>
    <property type="match status" value="1"/>
</dbReference>
<evidence type="ECO:0000256" key="5">
    <source>
        <dbReference type="ARBA" id="ARBA00022932"/>
    </source>
</evidence>
<evidence type="ECO:0000313" key="8">
    <source>
        <dbReference type="Proteomes" id="UP000051131"/>
    </source>
</evidence>
<dbReference type="PANTHER" id="PTHR11076:SF35">
    <property type="entry name" value="DNA REPAIR PROTEIN HOMOLOG YOBH"/>
    <property type="match status" value="1"/>
</dbReference>
<protein>
    <submittedName>
        <fullName evidence="7">ImpB MucB SamB family protein UvrX</fullName>
    </submittedName>
</protein>
<evidence type="ECO:0000256" key="2">
    <source>
        <dbReference type="ARBA" id="ARBA00022457"/>
    </source>
</evidence>
<evidence type="ECO:0000313" key="7">
    <source>
        <dbReference type="EMBL" id="KRM91082.1"/>
    </source>
</evidence>
<dbReference type="STRING" id="1423729.FC80_GL001078"/>
<dbReference type="OrthoDB" id="9808813at2"/>
<comment type="caution">
    <text evidence="7">The sequence shown here is derived from an EMBL/GenBank/DDBJ whole genome shotgun (WGS) entry which is preliminary data.</text>
</comment>
<reference evidence="7 8" key="1">
    <citation type="journal article" date="2015" name="Genome Announc.">
        <title>Expanding the biotechnology potential of lactobacilli through comparative genomics of 213 strains and associated genera.</title>
        <authorList>
            <person name="Sun Z."/>
            <person name="Harris H.M."/>
            <person name="McCann A."/>
            <person name="Guo C."/>
            <person name="Argimon S."/>
            <person name="Zhang W."/>
            <person name="Yang X."/>
            <person name="Jeffery I.B."/>
            <person name="Cooney J.C."/>
            <person name="Kagawa T.F."/>
            <person name="Liu W."/>
            <person name="Song Y."/>
            <person name="Salvetti E."/>
            <person name="Wrobel A."/>
            <person name="Rasinkangas P."/>
            <person name="Parkhill J."/>
            <person name="Rea M.C."/>
            <person name="O'Sullivan O."/>
            <person name="Ritari J."/>
            <person name="Douillard F.P."/>
            <person name="Paul Ross R."/>
            <person name="Yang R."/>
            <person name="Briner A.E."/>
            <person name="Felis G.E."/>
            <person name="de Vos W.M."/>
            <person name="Barrangou R."/>
            <person name="Klaenhammer T.R."/>
            <person name="Caufield P.W."/>
            <person name="Cui Y."/>
            <person name="Zhang H."/>
            <person name="O'Toole P.W."/>
        </authorList>
    </citation>
    <scope>NUCLEOTIDE SEQUENCE [LARGE SCALE GENOMIC DNA]</scope>
    <source>
        <strain evidence="7 8">DSM 21116</strain>
    </source>
</reference>
<sequence length="431" mass="49093">MNYQDEPHGVFFMIDNKSFYASVESVQRGLNPLKSILVVMSEQENTNGGLILATSPNAKKIFHISNVDRRYDLPDDPRLIVVPPRMNLYISKSLLINHIFTHFVAEEDLYPYSIDESILDVTHSWKLFGSSPLEVAKLIQRTVRKKTGLYTSIGIGENPLQAKLALDIYAKKAHNLIFQVTYETFTKKFWSISQLTSFWSIGKKTETRLNHLGIYTLADLAHTNPFKLKKEMGIIGTQLFALSWGIDRSQLNEQTPTKNSSIGNSQILPRDYLKQSEIEVVIKEIGQQVASRIRHIHKTTACVHLGIGFSLSSIENNYSGFSHELKILPTDNSQLLITQLLFIFRNFWQGEPIRRISVSYSRLSPKRGDQLTFFEDTNIQLKKIEFDSLIDQIRDKFGTKTIMYANSLQKGGTFIQRQNLVGGHNGGNSFE</sequence>
<keyword evidence="8" id="KW-1185">Reference proteome</keyword>
<evidence type="ECO:0000256" key="1">
    <source>
        <dbReference type="ARBA" id="ARBA00010945"/>
    </source>
</evidence>
<dbReference type="Pfam" id="PF00817">
    <property type="entry name" value="IMS"/>
    <property type="match status" value="1"/>
</dbReference>
<dbReference type="GO" id="GO:0009432">
    <property type="term" value="P:SOS response"/>
    <property type="evidence" value="ECO:0007669"/>
    <property type="project" value="TreeGrafter"/>
</dbReference>
<name>A0A0R2CIG9_9LACO</name>
<accession>A0A0R2CIG9</accession>
<evidence type="ECO:0000256" key="4">
    <source>
        <dbReference type="ARBA" id="ARBA00022705"/>
    </source>
</evidence>
<keyword evidence="4" id="KW-0235">DNA replication</keyword>
<gene>
    <name evidence="7" type="ORF">FC80_GL001078</name>
</gene>
<comment type="similarity">
    <text evidence="1">Belongs to the DNA polymerase type-Y family.</text>
</comment>
<dbReference type="RefSeq" id="WP_057829286.1">
    <property type="nucleotide sequence ID" value="NZ_AYZE01000014.1"/>
</dbReference>
<evidence type="ECO:0000259" key="6">
    <source>
        <dbReference type="PROSITE" id="PS50173"/>
    </source>
</evidence>
<dbReference type="PATRIC" id="fig|1423729.3.peg.1092"/>
<feature type="domain" description="UmuC" evidence="6">
    <location>
        <begin position="11"/>
        <end position="202"/>
    </location>
</feature>
<dbReference type="Gene3D" id="3.40.1170.60">
    <property type="match status" value="1"/>
</dbReference>
<keyword evidence="5" id="KW-0808">Transferase</keyword>
<dbReference type="GO" id="GO:0005829">
    <property type="term" value="C:cytosol"/>
    <property type="evidence" value="ECO:0007669"/>
    <property type="project" value="TreeGrafter"/>
</dbReference>
<dbReference type="InterPro" id="IPR043128">
    <property type="entry name" value="Rev_trsase/Diguanyl_cyclase"/>
</dbReference>
<dbReference type="PANTHER" id="PTHR11076">
    <property type="entry name" value="DNA REPAIR POLYMERASE UMUC / TRANSFERASE FAMILY MEMBER"/>
    <property type="match status" value="1"/>
</dbReference>
<dbReference type="GO" id="GO:0003684">
    <property type="term" value="F:damaged DNA binding"/>
    <property type="evidence" value="ECO:0007669"/>
    <property type="project" value="InterPro"/>
</dbReference>
<dbReference type="GO" id="GO:0006281">
    <property type="term" value="P:DNA repair"/>
    <property type="evidence" value="ECO:0007669"/>
    <property type="project" value="InterPro"/>
</dbReference>
<keyword evidence="2" id="KW-0515">Mutator protein</keyword>
<dbReference type="Gene3D" id="3.30.70.270">
    <property type="match status" value="1"/>
</dbReference>
<dbReference type="GO" id="GO:0003887">
    <property type="term" value="F:DNA-directed DNA polymerase activity"/>
    <property type="evidence" value="ECO:0007669"/>
    <property type="project" value="UniProtKB-KW"/>
</dbReference>
<dbReference type="Pfam" id="PF11799">
    <property type="entry name" value="IMS_C"/>
    <property type="match status" value="1"/>
</dbReference>
<dbReference type="GO" id="GO:0042276">
    <property type="term" value="P:error-prone translesion synthesis"/>
    <property type="evidence" value="ECO:0007669"/>
    <property type="project" value="TreeGrafter"/>
</dbReference>
<keyword evidence="3" id="KW-0548">Nucleotidyltransferase</keyword>
<dbReference type="EMBL" id="AYZE01000014">
    <property type="protein sequence ID" value="KRM91082.1"/>
    <property type="molecule type" value="Genomic_DNA"/>
</dbReference>
<dbReference type="SUPFAM" id="SSF56672">
    <property type="entry name" value="DNA/RNA polymerases"/>
    <property type="match status" value="1"/>
</dbReference>
<proteinExistence type="inferred from homology"/>
<dbReference type="AlphaFoldDB" id="A0A0R2CIG9"/>
<dbReference type="GO" id="GO:0006260">
    <property type="term" value="P:DNA replication"/>
    <property type="evidence" value="ECO:0007669"/>
    <property type="project" value="UniProtKB-KW"/>
</dbReference>
<evidence type="ECO:0000256" key="3">
    <source>
        <dbReference type="ARBA" id="ARBA00022695"/>
    </source>
</evidence>
<dbReference type="Gene3D" id="1.10.150.20">
    <property type="entry name" value="5' to 3' exonuclease, C-terminal subdomain"/>
    <property type="match status" value="1"/>
</dbReference>